<dbReference type="SUPFAM" id="SSF52058">
    <property type="entry name" value="L domain-like"/>
    <property type="match status" value="1"/>
</dbReference>
<protein>
    <recommendedName>
        <fullName evidence="6">U2 small nuclear ribonucleoprotein A'</fullName>
    </recommendedName>
</protein>
<evidence type="ECO:0000313" key="8">
    <source>
        <dbReference type="EMBL" id="GMM36957.1"/>
    </source>
</evidence>
<evidence type="ECO:0000256" key="2">
    <source>
        <dbReference type="ARBA" id="ARBA00022614"/>
    </source>
</evidence>
<evidence type="ECO:0000256" key="7">
    <source>
        <dbReference type="SAM" id="MobiDB-lite"/>
    </source>
</evidence>
<evidence type="ECO:0000256" key="4">
    <source>
        <dbReference type="ARBA" id="ARBA00023242"/>
    </source>
</evidence>
<dbReference type="InterPro" id="IPR032675">
    <property type="entry name" value="LRR_dom_sf"/>
</dbReference>
<dbReference type="Gene3D" id="3.80.10.10">
    <property type="entry name" value="Ribonuclease Inhibitor"/>
    <property type="match status" value="1"/>
</dbReference>
<dbReference type="Pfam" id="PF14580">
    <property type="entry name" value="LRR_9"/>
    <property type="match status" value="1"/>
</dbReference>
<organism evidence="8 9">
    <name type="scientific">Saccharomycopsis crataegensis</name>
    <dbReference type="NCBI Taxonomy" id="43959"/>
    <lineage>
        <taxon>Eukaryota</taxon>
        <taxon>Fungi</taxon>
        <taxon>Dikarya</taxon>
        <taxon>Ascomycota</taxon>
        <taxon>Saccharomycotina</taxon>
        <taxon>Saccharomycetes</taxon>
        <taxon>Saccharomycopsidaceae</taxon>
        <taxon>Saccharomycopsis</taxon>
    </lineage>
</organism>
<dbReference type="PANTHER" id="PTHR10552:SF6">
    <property type="entry name" value="U2 SMALL NUCLEAR RIBONUCLEOPROTEIN A"/>
    <property type="match status" value="1"/>
</dbReference>
<evidence type="ECO:0000256" key="3">
    <source>
        <dbReference type="ARBA" id="ARBA00022737"/>
    </source>
</evidence>
<dbReference type="Proteomes" id="UP001360560">
    <property type="component" value="Unassembled WGS sequence"/>
</dbReference>
<keyword evidence="9" id="KW-1185">Reference proteome</keyword>
<feature type="compositionally biased region" description="Basic and acidic residues" evidence="7">
    <location>
        <begin position="189"/>
        <end position="205"/>
    </location>
</feature>
<dbReference type="GeneID" id="90074932"/>
<sequence length="248" mass="28672">MQLTADLVINAPTYTNAINERTVSFRSNGLLSLQNLESLADVYECIDFTNNELAYLGNFPSNKTLFNATTLLFANNKISEIEDSIGDYFPNVTKISLIMNDIESYQELYKLRELKNLKSLAIHKNPITAHSVGYRSFLISILPSLEVIDFERVKNAERERAKELDIEKILLDDKKKRENSSSGKRSVRVNRENLSHQNHSNDKNNRHQRNVVNKLNDSDRQLLKKQLLEAESLEEIQQIETRLKQGYW</sequence>
<keyword evidence="2" id="KW-0433">Leucine-rich repeat</keyword>
<dbReference type="AlphaFoldDB" id="A0AAV5QQ25"/>
<keyword evidence="3" id="KW-0677">Repeat</keyword>
<evidence type="ECO:0000256" key="6">
    <source>
        <dbReference type="ARBA" id="ARBA00024238"/>
    </source>
</evidence>
<evidence type="ECO:0000256" key="1">
    <source>
        <dbReference type="ARBA" id="ARBA00004123"/>
    </source>
</evidence>
<comment type="similarity">
    <text evidence="5">Belongs to the U2 small nuclear ribonucleoprotein A family.</text>
</comment>
<dbReference type="GO" id="GO:0000398">
    <property type="term" value="P:mRNA splicing, via spliceosome"/>
    <property type="evidence" value="ECO:0007669"/>
    <property type="project" value="InterPro"/>
</dbReference>
<comment type="subcellular location">
    <subcellularLocation>
        <location evidence="1">Nucleus</location>
    </subcellularLocation>
</comment>
<dbReference type="RefSeq" id="XP_064853953.1">
    <property type="nucleotide sequence ID" value="XM_064997881.1"/>
</dbReference>
<accession>A0AAV5QQ25</accession>
<comment type="caution">
    <text evidence="8">The sequence shown here is derived from an EMBL/GenBank/DDBJ whole genome shotgun (WGS) entry which is preliminary data.</text>
</comment>
<reference evidence="8 9" key="1">
    <citation type="journal article" date="2023" name="Elife">
        <title>Identification of key yeast species and microbe-microbe interactions impacting larval growth of Drosophila in the wild.</title>
        <authorList>
            <person name="Mure A."/>
            <person name="Sugiura Y."/>
            <person name="Maeda R."/>
            <person name="Honda K."/>
            <person name="Sakurai N."/>
            <person name="Takahashi Y."/>
            <person name="Watada M."/>
            <person name="Katoh T."/>
            <person name="Gotoh A."/>
            <person name="Gotoh Y."/>
            <person name="Taniguchi I."/>
            <person name="Nakamura K."/>
            <person name="Hayashi T."/>
            <person name="Katayama T."/>
            <person name="Uemura T."/>
            <person name="Hattori Y."/>
        </authorList>
    </citation>
    <scope>NUCLEOTIDE SEQUENCE [LARGE SCALE GENOMIC DNA]</scope>
    <source>
        <strain evidence="8 9">SC-9</strain>
    </source>
</reference>
<name>A0AAV5QQ25_9ASCO</name>
<dbReference type="PANTHER" id="PTHR10552">
    <property type="entry name" value="U2 SMALL NUCLEAR RIBONUCLEOPROTEIN A"/>
    <property type="match status" value="1"/>
</dbReference>
<dbReference type="GO" id="GO:0030620">
    <property type="term" value="F:U2 snRNA binding"/>
    <property type="evidence" value="ECO:0007669"/>
    <property type="project" value="InterPro"/>
</dbReference>
<dbReference type="InterPro" id="IPR044640">
    <property type="entry name" value="RU2A"/>
</dbReference>
<keyword evidence="4" id="KW-0539">Nucleus</keyword>
<proteinExistence type="inferred from homology"/>
<dbReference type="EMBL" id="BTFZ01000011">
    <property type="protein sequence ID" value="GMM36957.1"/>
    <property type="molecule type" value="Genomic_DNA"/>
</dbReference>
<feature type="region of interest" description="Disordered" evidence="7">
    <location>
        <begin position="175"/>
        <end position="216"/>
    </location>
</feature>
<gene>
    <name evidence="8" type="ORF">DASC09_042820</name>
</gene>
<dbReference type="GO" id="GO:0005686">
    <property type="term" value="C:U2 snRNP"/>
    <property type="evidence" value="ECO:0007669"/>
    <property type="project" value="TreeGrafter"/>
</dbReference>
<evidence type="ECO:0000313" key="9">
    <source>
        <dbReference type="Proteomes" id="UP001360560"/>
    </source>
</evidence>
<evidence type="ECO:0000256" key="5">
    <source>
        <dbReference type="ARBA" id="ARBA00024196"/>
    </source>
</evidence>